<dbReference type="InterPro" id="IPR003441">
    <property type="entry name" value="NAC-dom"/>
</dbReference>
<name>A0A6G1EUQ5_9ORYZ</name>
<evidence type="ECO:0000256" key="2">
    <source>
        <dbReference type="ARBA" id="ARBA00023125"/>
    </source>
</evidence>
<evidence type="ECO:0000259" key="6">
    <source>
        <dbReference type="PROSITE" id="PS51005"/>
    </source>
</evidence>
<evidence type="ECO:0000313" key="8">
    <source>
        <dbReference type="Proteomes" id="UP000479710"/>
    </source>
</evidence>
<dbReference type="InterPro" id="IPR036093">
    <property type="entry name" value="NAC_dom_sf"/>
</dbReference>
<gene>
    <name evidence="7" type="ORF">E2562_003154</name>
</gene>
<feature type="region of interest" description="Disordered" evidence="5">
    <location>
        <begin position="404"/>
        <end position="427"/>
    </location>
</feature>
<feature type="compositionally biased region" description="Polar residues" evidence="5">
    <location>
        <begin position="554"/>
        <end position="566"/>
    </location>
</feature>
<dbReference type="Proteomes" id="UP000479710">
    <property type="component" value="Unassembled WGS sequence"/>
</dbReference>
<keyword evidence="8" id="KW-1185">Reference proteome</keyword>
<dbReference type="Gene3D" id="2.170.150.80">
    <property type="entry name" value="NAC domain"/>
    <property type="match status" value="1"/>
</dbReference>
<comment type="caution">
    <text evidence="7">The sequence shown here is derived from an EMBL/GenBank/DDBJ whole genome shotgun (WGS) entry which is preliminary data.</text>
</comment>
<dbReference type="PROSITE" id="PS51005">
    <property type="entry name" value="NAC"/>
    <property type="match status" value="1"/>
</dbReference>
<feature type="domain" description="NAC" evidence="6">
    <location>
        <begin position="32"/>
        <end position="186"/>
    </location>
</feature>
<dbReference type="GO" id="GO:0006355">
    <property type="term" value="P:regulation of DNA-templated transcription"/>
    <property type="evidence" value="ECO:0007669"/>
    <property type="project" value="InterPro"/>
</dbReference>
<sequence length="566" mass="59268">MAEPPPDGEGGSSNNKGKEKVVPEYGKNRHGMPVGYYFVPKDLQLLAILKCKLVHGDLPGALNDVFEQIRILDFHPALLHRTYVEKEEDGYIYFFSTREFVTKAGNKKRPVRVANGGTWKASGGSKTVRSKKLNVGQKLTMVFYERRFDGDKSPVKTNWGMHEFTKIIPGSKNQLEDLAVYRLYMIKRKEDAVKPAAAAPSTDEPSTSAGTAESSPPPQPLPGLAGSLPAMALPSPPPLPGLAGSSSAMALTLPTPLPGLAGNSSAMALPGLAGSSSAMAMPLPLPGLAGTTSAMAPPPPLRGLAGGMMSMANQANVASTSQPYAASQTGIELMQDWNLFAYSGARAAPPCPGTTSSLALPSSPPPGRSSPNGPVQHLAMMEDPTAWLMEPLLMPIAAVSLEPMAPPTHSTGQNSPAPPAVDRQYSPLHGAENYNQHELVDCGAVQAQHEHHQQEPQAVVVDSADGYGATADGDAQMGSPLPPATGPEFHDSLCDLVDGTLLLELGDGIYIDFNDIFSDDETAPAPMMIDGGASGDGDAADGGDGGSQPHGDQCNGSQEQQDPCNN</sequence>
<feature type="region of interest" description="Disordered" evidence="5">
    <location>
        <begin position="524"/>
        <end position="566"/>
    </location>
</feature>
<evidence type="ECO:0000256" key="5">
    <source>
        <dbReference type="SAM" id="MobiDB-lite"/>
    </source>
</evidence>
<dbReference type="Pfam" id="PF02365">
    <property type="entry name" value="NAM"/>
    <property type="match status" value="1"/>
</dbReference>
<feature type="region of interest" description="Disordered" evidence="5">
    <location>
        <begin position="1"/>
        <end position="26"/>
    </location>
</feature>
<reference evidence="7 8" key="1">
    <citation type="submission" date="2019-11" db="EMBL/GenBank/DDBJ databases">
        <title>Whole genome sequence of Oryza granulata.</title>
        <authorList>
            <person name="Li W."/>
        </authorList>
    </citation>
    <scope>NUCLEOTIDE SEQUENCE [LARGE SCALE GENOMIC DNA]</scope>
    <source>
        <strain evidence="8">cv. Menghai</strain>
        <tissue evidence="7">Leaf</tissue>
    </source>
</reference>
<keyword evidence="4" id="KW-0539">Nucleus</keyword>
<evidence type="ECO:0000313" key="7">
    <source>
        <dbReference type="EMBL" id="KAF0928329.1"/>
    </source>
</evidence>
<dbReference type="PANTHER" id="PTHR31719:SF94">
    <property type="entry name" value="PROTEIN ATAF2"/>
    <property type="match status" value="1"/>
</dbReference>
<feature type="region of interest" description="Disordered" evidence="5">
    <location>
        <begin position="351"/>
        <end position="375"/>
    </location>
</feature>
<evidence type="ECO:0000256" key="3">
    <source>
        <dbReference type="ARBA" id="ARBA00023163"/>
    </source>
</evidence>
<feature type="compositionally biased region" description="Polar residues" evidence="5">
    <location>
        <begin position="203"/>
        <end position="213"/>
    </location>
</feature>
<feature type="compositionally biased region" description="Gly residues" evidence="5">
    <location>
        <begin position="532"/>
        <end position="548"/>
    </location>
</feature>
<dbReference type="OrthoDB" id="688516at2759"/>
<dbReference type="SUPFAM" id="SSF101941">
    <property type="entry name" value="NAC domain"/>
    <property type="match status" value="1"/>
</dbReference>
<keyword evidence="3" id="KW-0804">Transcription</keyword>
<evidence type="ECO:0000256" key="4">
    <source>
        <dbReference type="ARBA" id="ARBA00023242"/>
    </source>
</evidence>
<organism evidence="7 8">
    <name type="scientific">Oryza meyeriana var. granulata</name>
    <dbReference type="NCBI Taxonomy" id="110450"/>
    <lineage>
        <taxon>Eukaryota</taxon>
        <taxon>Viridiplantae</taxon>
        <taxon>Streptophyta</taxon>
        <taxon>Embryophyta</taxon>
        <taxon>Tracheophyta</taxon>
        <taxon>Spermatophyta</taxon>
        <taxon>Magnoliopsida</taxon>
        <taxon>Liliopsida</taxon>
        <taxon>Poales</taxon>
        <taxon>Poaceae</taxon>
        <taxon>BOP clade</taxon>
        <taxon>Oryzoideae</taxon>
        <taxon>Oryzeae</taxon>
        <taxon>Oryzinae</taxon>
        <taxon>Oryza</taxon>
        <taxon>Oryza meyeriana</taxon>
    </lineage>
</organism>
<dbReference type="PANTHER" id="PTHR31719">
    <property type="entry name" value="NAC TRANSCRIPTION FACTOR 56"/>
    <property type="match status" value="1"/>
</dbReference>
<feature type="region of interest" description="Disordered" evidence="5">
    <location>
        <begin position="193"/>
        <end position="239"/>
    </location>
</feature>
<proteinExistence type="predicted"/>
<protein>
    <recommendedName>
        <fullName evidence="6">NAC domain-containing protein</fullName>
    </recommendedName>
</protein>
<feature type="compositionally biased region" description="Low complexity" evidence="5">
    <location>
        <begin position="222"/>
        <end position="233"/>
    </location>
</feature>
<dbReference type="EMBL" id="SPHZ02000002">
    <property type="protein sequence ID" value="KAF0928329.1"/>
    <property type="molecule type" value="Genomic_DNA"/>
</dbReference>
<keyword evidence="2" id="KW-0238">DNA-binding</keyword>
<keyword evidence="1" id="KW-0805">Transcription regulation</keyword>
<evidence type="ECO:0000256" key="1">
    <source>
        <dbReference type="ARBA" id="ARBA00023015"/>
    </source>
</evidence>
<dbReference type="AlphaFoldDB" id="A0A6G1EUQ5"/>
<accession>A0A6G1EUQ5</accession>
<dbReference type="GO" id="GO:0003677">
    <property type="term" value="F:DNA binding"/>
    <property type="evidence" value="ECO:0007669"/>
    <property type="project" value="UniProtKB-KW"/>
</dbReference>